<accession>A0A7R9EAT4</accession>
<evidence type="ECO:0000313" key="1">
    <source>
        <dbReference type="EMBL" id="CAD7430316.1"/>
    </source>
</evidence>
<sequence>MANSVTQLTESLQQAQGQNLEASWNSGQLSTQGQINEQHCAHIKESRKLGTLETCTKNTAKARTTDASMSPLMGMRRIASRDRLKMLSPGSLFNTDAAVSPASDVFHSMDKIKRVSSSSSISHSSLPSLSYGSIYMKLWHGLTTLDLDPHHGIRHMSRIITSHVRDQSSKEQVHNFIPLVTTYHLGLHKLNTLLKTGFPIMQFSTTTQNIFQV</sequence>
<gene>
    <name evidence="1" type="ORF">TMSB3V08_LOCUS7075</name>
</gene>
<dbReference type="EMBL" id="OB794447">
    <property type="protein sequence ID" value="CAD7430316.1"/>
    <property type="molecule type" value="Genomic_DNA"/>
</dbReference>
<proteinExistence type="predicted"/>
<organism evidence="1">
    <name type="scientific">Timema monikensis</name>
    <dbReference type="NCBI Taxonomy" id="170555"/>
    <lineage>
        <taxon>Eukaryota</taxon>
        <taxon>Metazoa</taxon>
        <taxon>Ecdysozoa</taxon>
        <taxon>Arthropoda</taxon>
        <taxon>Hexapoda</taxon>
        <taxon>Insecta</taxon>
        <taxon>Pterygota</taxon>
        <taxon>Neoptera</taxon>
        <taxon>Polyneoptera</taxon>
        <taxon>Phasmatodea</taxon>
        <taxon>Timematodea</taxon>
        <taxon>Timematoidea</taxon>
        <taxon>Timematidae</taxon>
        <taxon>Timema</taxon>
    </lineage>
</organism>
<name>A0A7R9EAT4_9NEOP</name>
<dbReference type="AlphaFoldDB" id="A0A7R9EAT4"/>
<reference evidence="1" key="1">
    <citation type="submission" date="2020-11" db="EMBL/GenBank/DDBJ databases">
        <authorList>
            <person name="Tran Van P."/>
        </authorList>
    </citation>
    <scope>NUCLEOTIDE SEQUENCE</scope>
</reference>
<protein>
    <submittedName>
        <fullName evidence="1">Uncharacterized protein</fullName>
    </submittedName>
</protein>